<dbReference type="Proteomes" id="UP000831759">
    <property type="component" value="Chromosome"/>
</dbReference>
<evidence type="ECO:0000313" key="1">
    <source>
        <dbReference type="EMBL" id="UQN37354.1"/>
    </source>
</evidence>
<organism evidence="1 2">
    <name type="scientific">Alcaligenes aquatilis</name>
    <dbReference type="NCBI Taxonomy" id="323284"/>
    <lineage>
        <taxon>Bacteria</taxon>
        <taxon>Pseudomonadati</taxon>
        <taxon>Pseudomonadota</taxon>
        <taxon>Betaproteobacteria</taxon>
        <taxon>Burkholderiales</taxon>
        <taxon>Alcaligenaceae</taxon>
        <taxon>Alcaligenes</taxon>
    </lineage>
</organism>
<keyword evidence="2" id="KW-1185">Reference proteome</keyword>
<proteinExistence type="predicted"/>
<evidence type="ECO:0000313" key="2">
    <source>
        <dbReference type="Proteomes" id="UP000831759"/>
    </source>
</evidence>
<reference evidence="1 2" key="1">
    <citation type="journal article" date="2022" name="Int. J. Syst. Evol. Microbiol.">
        <title>Characterization of Alcaligenes aquatilis as a novel member of heterotrophic nitrifier-aerobic denitrifier and its performance in treating piggery wastewater.</title>
        <authorList>
            <person name="Cao X."/>
            <person name="Zhao B."/>
            <person name="Wu Y."/>
            <person name="Huang J."/>
            <person name="Wang H."/>
            <person name="Sun X."/>
            <person name="Li S."/>
        </authorList>
    </citation>
    <scope>NUCLEOTIDE SEQUENCE [LARGE SCALE GENOMIC DNA]</scope>
    <source>
        <strain evidence="1 2">AS1</strain>
    </source>
</reference>
<protein>
    <recommendedName>
        <fullName evidence="3">Tail fiber protein</fullName>
    </recommendedName>
</protein>
<accession>A0ABY4NLI1</accession>
<sequence>MAVVNFYSGFEYKWGQTGGVIDLQDDQYKLGWAFIGSTPPSVEQFNKLQQLNDEKFAWLWGQFKSAASARKVTLGANDLLGLNKLLTAATPDASATVKGMTAYASDAEAAARTVKTKALTPYGLGLNLQSSARDTTAGKILTVGAFGLGRAGADTTIDAWPAENLSTLDVGAGMYYVPNAQGAASNLPAGVTNQGVVFHRQSGSGGGQLYASFDGELAWRGRRSGEYTAWNRALAVGDYGLGAGTVNPANGRDSVNPFGWYYQNRTTTWGGGSFFLDMPYGTALNAGLRLSTDPYTDNFYLNGGVSGKKEYRAACKIWHNKNFDPDTKADKSTSIPTFATAPKTNQGPVIYVIDRQQLLQWQTIGSFTGYASLNVGRFVWGTSKNARVDEVDAIGQVVAPTNTRFVALVAWAEANGHVVAPGDWKKGAFVFSKVSAGSFRLPDLRDQFIRATGTDADTANARPLGTLQIEAVRWEKHDVYGLKSGGNIHTLDRAKLGATGISASIGLADSADPGIIYGVVHTGNGSETRSINTALYPRIQI</sequence>
<dbReference type="GeneID" id="96868576"/>
<dbReference type="EMBL" id="CP094619">
    <property type="protein sequence ID" value="UQN37354.1"/>
    <property type="molecule type" value="Genomic_DNA"/>
</dbReference>
<gene>
    <name evidence="1" type="ORF">MTR80_06510</name>
</gene>
<dbReference type="SUPFAM" id="SSF88874">
    <property type="entry name" value="Receptor-binding domain of short tail fibre protein gp12"/>
    <property type="match status" value="1"/>
</dbReference>
<dbReference type="RefSeq" id="WP_249462056.1">
    <property type="nucleotide sequence ID" value="NZ_CP094619.1"/>
</dbReference>
<evidence type="ECO:0008006" key="3">
    <source>
        <dbReference type="Google" id="ProtNLM"/>
    </source>
</evidence>
<name>A0ABY4NLI1_9BURK</name>